<proteinExistence type="predicted"/>
<organism evidence="1">
    <name type="scientific">Picea glauca</name>
    <name type="common">White spruce</name>
    <name type="synonym">Pinus glauca</name>
    <dbReference type="NCBI Taxonomy" id="3330"/>
    <lineage>
        <taxon>Eukaryota</taxon>
        <taxon>Viridiplantae</taxon>
        <taxon>Streptophyta</taxon>
        <taxon>Embryophyta</taxon>
        <taxon>Tracheophyta</taxon>
        <taxon>Spermatophyta</taxon>
        <taxon>Pinopsida</taxon>
        <taxon>Pinidae</taxon>
        <taxon>Conifers I</taxon>
        <taxon>Pinales</taxon>
        <taxon>Pinaceae</taxon>
        <taxon>Picea</taxon>
    </lineage>
</organism>
<geneLocation type="mitochondrion" evidence="1"/>
<comment type="caution">
    <text evidence="1">The sequence shown here is derived from an EMBL/GenBank/DDBJ whole genome shotgun (WGS) entry which is preliminary data.</text>
</comment>
<gene>
    <name evidence="1" type="ORF">ABT39_MTgene1501</name>
</gene>
<keyword evidence="1" id="KW-0496">Mitochondrion</keyword>
<accession>A0A124GMQ5</accession>
<reference evidence="1" key="1">
    <citation type="journal article" date="2015" name="Genome Biol. Evol.">
        <title>Organellar Genomes of White Spruce (Picea glauca): Assembly and Annotation.</title>
        <authorList>
            <person name="Jackman S.D."/>
            <person name="Warren R.L."/>
            <person name="Gibb E.A."/>
            <person name="Vandervalk B.P."/>
            <person name="Mohamadi H."/>
            <person name="Chu J."/>
            <person name="Raymond A."/>
            <person name="Pleasance S."/>
            <person name="Coope R."/>
            <person name="Wildung M.R."/>
            <person name="Ritland C.E."/>
            <person name="Bousquet J."/>
            <person name="Jones S.J."/>
            <person name="Bohlmann J."/>
            <person name="Birol I."/>
        </authorList>
    </citation>
    <scope>NUCLEOTIDE SEQUENCE [LARGE SCALE GENOMIC DNA]</scope>
    <source>
        <tissue evidence="1">Flushing bud</tissue>
    </source>
</reference>
<sequence length="44" mass="4811">MPLPLPLVGPLLVFEMKWALLLLLEGMLTNMLALVPEPVDLIVG</sequence>
<dbReference type="EMBL" id="LKAM01000011">
    <property type="protein sequence ID" value="KUM46402.1"/>
    <property type="molecule type" value="Genomic_DNA"/>
</dbReference>
<evidence type="ECO:0000313" key="1">
    <source>
        <dbReference type="EMBL" id="KUM46402.1"/>
    </source>
</evidence>
<name>A0A124GMQ5_PICGL</name>
<protein>
    <submittedName>
        <fullName evidence="1">Uncharacterized protein</fullName>
    </submittedName>
</protein>
<dbReference type="AlphaFoldDB" id="A0A124GMQ5"/>